<evidence type="ECO:0000313" key="3">
    <source>
        <dbReference type="Proteomes" id="UP000177575"/>
    </source>
</evidence>
<dbReference type="InterPro" id="IPR016064">
    <property type="entry name" value="NAD/diacylglycerol_kinase_sf"/>
</dbReference>
<sequence length="252" mass="27687">MPYFYLYDSYLQDRSFASVLIKLETTLTDLGIQGRVGRLTLLKSVNDLVDGAVRDGADTIVAVGNDITLSQVAQAVIKHNKITVGFIPLGTQNQTIAPLLGIPLGILACHVLSSRIVEELSVGKINNQYWLQSITIEGSPLLECERSYEVNLESPHSIKICNLDSWKENKESLPQGKGQLVAVLTPARGGGFKFFKQSQTNASSLPIRELKLSSTDDELPLIVDNYRTLKTPAVITVATQKLRLIVGKKRLI</sequence>
<comment type="caution">
    <text evidence="2">The sequence shown here is derived from an EMBL/GenBank/DDBJ whole genome shotgun (WGS) entry which is preliminary data.</text>
</comment>
<accession>A0A1G2Q2D8</accession>
<dbReference type="EMBL" id="MHTC01000041">
    <property type="protein sequence ID" value="OHA54737.1"/>
    <property type="molecule type" value="Genomic_DNA"/>
</dbReference>
<gene>
    <name evidence="2" type="ORF">A2388_00625</name>
</gene>
<evidence type="ECO:0000313" key="2">
    <source>
        <dbReference type="EMBL" id="OHA54737.1"/>
    </source>
</evidence>
<name>A0A1G2Q2D8_9BACT</name>
<dbReference type="InterPro" id="IPR001206">
    <property type="entry name" value="Diacylglycerol_kinase_cat_dom"/>
</dbReference>
<dbReference type="PROSITE" id="PS50146">
    <property type="entry name" value="DAGK"/>
    <property type="match status" value="1"/>
</dbReference>
<protein>
    <recommendedName>
        <fullName evidence="1">DAGKc domain-containing protein</fullName>
    </recommendedName>
</protein>
<dbReference type="AlphaFoldDB" id="A0A1G2Q2D8"/>
<dbReference type="GO" id="GO:0016301">
    <property type="term" value="F:kinase activity"/>
    <property type="evidence" value="ECO:0007669"/>
    <property type="project" value="InterPro"/>
</dbReference>
<evidence type="ECO:0000259" key="1">
    <source>
        <dbReference type="PROSITE" id="PS50146"/>
    </source>
</evidence>
<organism evidence="2 3">
    <name type="scientific">Candidatus Veblenbacteria bacterium RIFOXYB1_FULL_43_13</name>
    <dbReference type="NCBI Taxonomy" id="1802426"/>
    <lineage>
        <taxon>Bacteria</taxon>
        <taxon>Candidatus Vebleniibacteriota</taxon>
    </lineage>
</organism>
<reference evidence="2 3" key="1">
    <citation type="journal article" date="2016" name="Nat. Commun.">
        <title>Thousands of microbial genomes shed light on interconnected biogeochemical processes in an aquifer system.</title>
        <authorList>
            <person name="Anantharaman K."/>
            <person name="Brown C.T."/>
            <person name="Hug L.A."/>
            <person name="Sharon I."/>
            <person name="Castelle C.J."/>
            <person name="Probst A.J."/>
            <person name="Thomas B.C."/>
            <person name="Singh A."/>
            <person name="Wilkins M.J."/>
            <person name="Karaoz U."/>
            <person name="Brodie E.L."/>
            <person name="Williams K.H."/>
            <person name="Hubbard S.S."/>
            <person name="Banfield J.F."/>
        </authorList>
    </citation>
    <scope>NUCLEOTIDE SEQUENCE [LARGE SCALE GENOMIC DNA]</scope>
</reference>
<dbReference type="InterPro" id="IPR017438">
    <property type="entry name" value="ATP-NAD_kinase_N"/>
</dbReference>
<feature type="domain" description="DAGKc" evidence="1">
    <location>
        <begin position="47"/>
        <end position="129"/>
    </location>
</feature>
<dbReference type="Pfam" id="PF00781">
    <property type="entry name" value="DAGK_cat"/>
    <property type="match status" value="1"/>
</dbReference>
<dbReference type="SUPFAM" id="SSF111331">
    <property type="entry name" value="NAD kinase/diacylglycerol kinase-like"/>
    <property type="match status" value="1"/>
</dbReference>
<proteinExistence type="predicted"/>
<dbReference type="Gene3D" id="3.40.50.10330">
    <property type="entry name" value="Probable inorganic polyphosphate/atp-NAD kinase, domain 1"/>
    <property type="match status" value="1"/>
</dbReference>
<dbReference type="Proteomes" id="UP000177575">
    <property type="component" value="Unassembled WGS sequence"/>
</dbReference>